<gene>
    <name evidence="1" type="ORF">METZ01_LOCUS441065</name>
</gene>
<protein>
    <submittedName>
        <fullName evidence="1">Uncharacterized protein</fullName>
    </submittedName>
</protein>
<name>A0A382YYI9_9ZZZZ</name>
<feature type="non-terminal residue" evidence="1">
    <location>
        <position position="1"/>
    </location>
</feature>
<sequence>TIINTEDYKIRNSIEAWMDNINTTVDNEGFSDNESWVSSATLRQYGKDGSTLIDYDFWDIWPTTITEIALSYDTASDIEQFDVTWAYNYYETVAQSSDVVKGDQS</sequence>
<organism evidence="1">
    <name type="scientific">marine metagenome</name>
    <dbReference type="NCBI Taxonomy" id="408172"/>
    <lineage>
        <taxon>unclassified sequences</taxon>
        <taxon>metagenomes</taxon>
        <taxon>ecological metagenomes</taxon>
    </lineage>
</organism>
<reference evidence="1" key="1">
    <citation type="submission" date="2018-05" db="EMBL/GenBank/DDBJ databases">
        <authorList>
            <person name="Lanie J.A."/>
            <person name="Ng W.-L."/>
            <person name="Kazmierczak K.M."/>
            <person name="Andrzejewski T.M."/>
            <person name="Davidsen T.M."/>
            <person name="Wayne K.J."/>
            <person name="Tettelin H."/>
            <person name="Glass J.I."/>
            <person name="Rusch D."/>
            <person name="Podicherti R."/>
            <person name="Tsui H.-C.T."/>
            <person name="Winkler M.E."/>
        </authorList>
    </citation>
    <scope>NUCLEOTIDE SEQUENCE</scope>
</reference>
<accession>A0A382YYI9</accession>
<evidence type="ECO:0000313" key="1">
    <source>
        <dbReference type="EMBL" id="SVD88211.1"/>
    </source>
</evidence>
<dbReference type="EMBL" id="UINC01179500">
    <property type="protein sequence ID" value="SVD88211.1"/>
    <property type="molecule type" value="Genomic_DNA"/>
</dbReference>
<dbReference type="AlphaFoldDB" id="A0A382YYI9"/>
<proteinExistence type="predicted"/>